<sequence length="214" mass="24944">MTLLEKLYLDYLHEIFGHDIAHIMGIRPGVIALKNSSVNLFEHKHVAYWHSFLINIFNSMLTEKPCALILPCSSIKPYRLSPIHKIVDEEIELANADNIIQIYVLSEPMLLVPRELDIYYPFANYDYPVHELNEEYKTTFINMLSKILPKLAYHKYVAAILPKHHREILVKAIKLCNNCITVEIFEYGKKAFRNTKVATSKAIEKCYQSLHIRE</sequence>
<keyword evidence="1" id="KW-0819">tRNA processing</keyword>
<organism evidence="3">
    <name type="scientific">Ignisphaera aggregans</name>
    <dbReference type="NCBI Taxonomy" id="334771"/>
    <lineage>
        <taxon>Archaea</taxon>
        <taxon>Thermoproteota</taxon>
        <taxon>Thermoprotei</taxon>
        <taxon>Desulfurococcales</taxon>
        <taxon>Desulfurococcaceae</taxon>
        <taxon>Ignisphaera</taxon>
    </lineage>
</organism>
<accession>A0A7J2U240</accession>
<protein>
    <recommendedName>
        <fullName evidence="2">DUF5591 domain-containing protein</fullName>
    </recommendedName>
</protein>
<dbReference type="AlphaFoldDB" id="A0A7J2U240"/>
<reference evidence="3" key="1">
    <citation type="journal article" date="2020" name="mSystems">
        <title>Genome- and Community-Level Interaction Insights into Carbon Utilization and Element Cycling Functions of Hydrothermarchaeota in Hydrothermal Sediment.</title>
        <authorList>
            <person name="Zhou Z."/>
            <person name="Liu Y."/>
            <person name="Xu W."/>
            <person name="Pan J."/>
            <person name="Luo Z.H."/>
            <person name="Li M."/>
        </authorList>
    </citation>
    <scope>NUCLEOTIDE SEQUENCE [LARGE SCALE GENOMIC DNA]</scope>
    <source>
        <strain evidence="3">SpSt-125</strain>
    </source>
</reference>
<gene>
    <name evidence="3" type="ORF">ENO26_01935</name>
</gene>
<dbReference type="InterPro" id="IPR040777">
    <property type="entry name" value="DUF5591"/>
</dbReference>
<dbReference type="Pfam" id="PF17884">
    <property type="entry name" value="DUF5591"/>
    <property type="match status" value="1"/>
</dbReference>
<dbReference type="Gene3D" id="3.40.50.10630">
    <property type="entry name" value="Uracil-DNA glycosylase-like"/>
    <property type="match status" value="1"/>
</dbReference>
<dbReference type="InterPro" id="IPR036895">
    <property type="entry name" value="Uracil-DNA_glycosylase-like_sf"/>
</dbReference>
<dbReference type="SUPFAM" id="SSF52141">
    <property type="entry name" value="Uracil-DNA glycosylase-like"/>
    <property type="match status" value="1"/>
</dbReference>
<comment type="caution">
    <text evidence="3">The sequence shown here is derived from an EMBL/GenBank/DDBJ whole genome shotgun (WGS) entry which is preliminary data.</text>
</comment>
<evidence type="ECO:0000259" key="2">
    <source>
        <dbReference type="Pfam" id="PF17884"/>
    </source>
</evidence>
<evidence type="ECO:0000256" key="1">
    <source>
        <dbReference type="ARBA" id="ARBA00022694"/>
    </source>
</evidence>
<name>A0A7J2U240_9CREN</name>
<dbReference type="GO" id="GO:0008033">
    <property type="term" value="P:tRNA processing"/>
    <property type="evidence" value="ECO:0007669"/>
    <property type="project" value="UniProtKB-KW"/>
</dbReference>
<proteinExistence type="predicted"/>
<dbReference type="EMBL" id="DSEU01000008">
    <property type="protein sequence ID" value="HEM66323.1"/>
    <property type="molecule type" value="Genomic_DNA"/>
</dbReference>
<feature type="domain" description="DUF5591" evidence="2">
    <location>
        <begin position="49"/>
        <end position="178"/>
    </location>
</feature>
<evidence type="ECO:0000313" key="3">
    <source>
        <dbReference type="EMBL" id="HEM66323.1"/>
    </source>
</evidence>